<accession>A0A9D4UQ90</accession>
<proteinExistence type="predicted"/>
<dbReference type="Proteomes" id="UP000886520">
    <property type="component" value="Chromosome 13"/>
</dbReference>
<dbReference type="InterPro" id="IPR044750">
    <property type="entry name" value="C2_SRC2/BAP"/>
</dbReference>
<keyword evidence="3" id="KW-1185">Reference proteome</keyword>
<dbReference type="Pfam" id="PF00168">
    <property type="entry name" value="C2"/>
    <property type="match status" value="1"/>
</dbReference>
<protein>
    <recommendedName>
        <fullName evidence="1">C2 domain-containing protein</fullName>
    </recommendedName>
</protein>
<dbReference type="SMART" id="SM00239">
    <property type="entry name" value="C2"/>
    <property type="match status" value="1"/>
</dbReference>
<dbReference type="OrthoDB" id="884464at2759"/>
<dbReference type="InterPro" id="IPR035892">
    <property type="entry name" value="C2_domain_sf"/>
</dbReference>
<dbReference type="InterPro" id="IPR000008">
    <property type="entry name" value="C2_dom"/>
</dbReference>
<dbReference type="EMBL" id="JABFUD020000013">
    <property type="protein sequence ID" value="KAI5071852.1"/>
    <property type="molecule type" value="Genomic_DNA"/>
</dbReference>
<name>A0A9D4UQ90_ADICA</name>
<dbReference type="PANTHER" id="PTHR32246:SF143">
    <property type="entry name" value="CALCIUM-DEPENDENT LIPID-BINDING (CALB DOMAIN) FAMILY PROTEIN"/>
    <property type="match status" value="1"/>
</dbReference>
<gene>
    <name evidence="2" type="ORF">GOP47_0014103</name>
</gene>
<feature type="domain" description="C2" evidence="1">
    <location>
        <begin position="1"/>
        <end position="107"/>
    </location>
</feature>
<dbReference type="SUPFAM" id="SSF49562">
    <property type="entry name" value="C2 domain (Calcium/lipid-binding domain, CaLB)"/>
    <property type="match status" value="1"/>
</dbReference>
<sequence length="202" mass="22501">MEHQKVELAILCADNLKDVRHLARMQTYANAWVDPNAKCTTDVDRLNGPNPVWNGKFAMLIPTTTQSTSCLTIEIYTNSFTGTKLVGRTRIPLLDILQPNKNGSIKKQGNAYYANYPIDIQGTLYISYCLMGKVMVAQAELQNQQANPYISTRAMRREKPENCIARMCTSFASVSLKHATQLPHPITPPPLQHSARSTSCAC</sequence>
<organism evidence="2 3">
    <name type="scientific">Adiantum capillus-veneris</name>
    <name type="common">Maidenhair fern</name>
    <dbReference type="NCBI Taxonomy" id="13818"/>
    <lineage>
        <taxon>Eukaryota</taxon>
        <taxon>Viridiplantae</taxon>
        <taxon>Streptophyta</taxon>
        <taxon>Embryophyta</taxon>
        <taxon>Tracheophyta</taxon>
        <taxon>Polypodiopsida</taxon>
        <taxon>Polypodiidae</taxon>
        <taxon>Polypodiales</taxon>
        <taxon>Pteridineae</taxon>
        <taxon>Pteridaceae</taxon>
        <taxon>Vittarioideae</taxon>
        <taxon>Adiantum</taxon>
    </lineage>
</organism>
<reference evidence="2" key="1">
    <citation type="submission" date="2021-01" db="EMBL/GenBank/DDBJ databases">
        <title>Adiantum capillus-veneris genome.</title>
        <authorList>
            <person name="Fang Y."/>
            <person name="Liao Q."/>
        </authorList>
    </citation>
    <scope>NUCLEOTIDE SEQUENCE</scope>
    <source>
        <strain evidence="2">H3</strain>
        <tissue evidence="2">Leaf</tissue>
    </source>
</reference>
<evidence type="ECO:0000313" key="2">
    <source>
        <dbReference type="EMBL" id="KAI5071852.1"/>
    </source>
</evidence>
<evidence type="ECO:0000259" key="1">
    <source>
        <dbReference type="PROSITE" id="PS50004"/>
    </source>
</evidence>
<evidence type="ECO:0000313" key="3">
    <source>
        <dbReference type="Proteomes" id="UP000886520"/>
    </source>
</evidence>
<dbReference type="Gene3D" id="2.60.40.150">
    <property type="entry name" value="C2 domain"/>
    <property type="match status" value="1"/>
</dbReference>
<dbReference type="CDD" id="cd04051">
    <property type="entry name" value="C2_SRC2_like"/>
    <property type="match status" value="1"/>
</dbReference>
<comment type="caution">
    <text evidence="2">The sequence shown here is derived from an EMBL/GenBank/DDBJ whole genome shotgun (WGS) entry which is preliminary data.</text>
</comment>
<dbReference type="AlphaFoldDB" id="A0A9D4UQ90"/>
<dbReference type="GO" id="GO:0006952">
    <property type="term" value="P:defense response"/>
    <property type="evidence" value="ECO:0007669"/>
    <property type="project" value="InterPro"/>
</dbReference>
<dbReference type="PROSITE" id="PS50004">
    <property type="entry name" value="C2"/>
    <property type="match status" value="1"/>
</dbReference>
<dbReference type="PANTHER" id="PTHR32246">
    <property type="entry name" value="INGRESSION PROTEIN FIC1"/>
    <property type="match status" value="1"/>
</dbReference>